<reference evidence="2 3" key="1">
    <citation type="journal article" date="2016" name="Nat. Commun.">
        <title>Thousands of microbial genomes shed light on interconnected biogeochemical processes in an aquifer system.</title>
        <authorList>
            <person name="Anantharaman K."/>
            <person name="Brown C.T."/>
            <person name="Hug L.A."/>
            <person name="Sharon I."/>
            <person name="Castelle C.J."/>
            <person name="Probst A.J."/>
            <person name="Thomas B.C."/>
            <person name="Singh A."/>
            <person name="Wilkins M.J."/>
            <person name="Karaoz U."/>
            <person name="Brodie E.L."/>
            <person name="Williams K.H."/>
            <person name="Hubbard S.S."/>
            <person name="Banfield J.F."/>
        </authorList>
    </citation>
    <scope>NUCLEOTIDE SEQUENCE [LARGE SCALE GENOMIC DNA]</scope>
</reference>
<dbReference type="SUPFAM" id="SSF54523">
    <property type="entry name" value="Pili subunits"/>
    <property type="match status" value="1"/>
</dbReference>
<gene>
    <name evidence="2" type="ORF">A2988_02120</name>
</gene>
<dbReference type="InterPro" id="IPR045584">
    <property type="entry name" value="Pilin-like"/>
</dbReference>
<evidence type="ECO:0008006" key="4">
    <source>
        <dbReference type="Google" id="ProtNLM"/>
    </source>
</evidence>
<feature type="transmembrane region" description="Helical" evidence="1">
    <location>
        <begin position="12"/>
        <end position="37"/>
    </location>
</feature>
<sequence length="163" mass="17134">MSNVAFQMSGFTILELIISIAIIALLSVGVGVELIAYQRTVALEAASKDIVSELRTAQNKALSGEDGTVPPDGAGDAWGIRFSNRTPSTYAKFYGSTFSWANVTATTTLPSSVAFTDPSLNTDKDIIFTKITGTTTPSSITLQTQDGSQSQTITVATSSISVQ</sequence>
<protein>
    <recommendedName>
        <fullName evidence="4">General secretion pathway GspH domain-containing protein</fullName>
    </recommendedName>
</protein>
<dbReference type="STRING" id="1797298.A2988_02120"/>
<organism evidence="2 3">
    <name type="scientific">Candidatus Azambacteria bacterium RIFCSPLOWO2_01_FULL_46_25</name>
    <dbReference type="NCBI Taxonomy" id="1797298"/>
    <lineage>
        <taxon>Bacteria</taxon>
        <taxon>Candidatus Azamiibacteriota</taxon>
    </lineage>
</organism>
<dbReference type="NCBIfam" id="TIGR02532">
    <property type="entry name" value="IV_pilin_GFxxxE"/>
    <property type="match status" value="1"/>
</dbReference>
<dbReference type="InterPro" id="IPR012902">
    <property type="entry name" value="N_methyl_site"/>
</dbReference>
<evidence type="ECO:0000313" key="2">
    <source>
        <dbReference type="EMBL" id="OGD34303.1"/>
    </source>
</evidence>
<dbReference type="AlphaFoldDB" id="A0A1F5BUN7"/>
<proteinExistence type="predicted"/>
<keyword evidence="1" id="KW-0472">Membrane</keyword>
<accession>A0A1F5BUN7</accession>
<comment type="caution">
    <text evidence="2">The sequence shown here is derived from an EMBL/GenBank/DDBJ whole genome shotgun (WGS) entry which is preliminary data.</text>
</comment>
<evidence type="ECO:0000256" key="1">
    <source>
        <dbReference type="SAM" id="Phobius"/>
    </source>
</evidence>
<keyword evidence="1" id="KW-1133">Transmembrane helix</keyword>
<evidence type="ECO:0000313" key="3">
    <source>
        <dbReference type="Proteomes" id="UP000176650"/>
    </source>
</evidence>
<dbReference type="Proteomes" id="UP000176650">
    <property type="component" value="Unassembled WGS sequence"/>
</dbReference>
<dbReference type="Pfam" id="PF07963">
    <property type="entry name" value="N_methyl"/>
    <property type="match status" value="1"/>
</dbReference>
<keyword evidence="1" id="KW-0812">Transmembrane</keyword>
<dbReference type="EMBL" id="MEYS01000001">
    <property type="protein sequence ID" value="OGD34303.1"/>
    <property type="molecule type" value="Genomic_DNA"/>
</dbReference>
<name>A0A1F5BUN7_9BACT</name>
<dbReference type="Gene3D" id="3.30.700.10">
    <property type="entry name" value="Glycoprotein, Type 4 Pilin"/>
    <property type="match status" value="1"/>
</dbReference>